<accession>A0A1Y6D123</accession>
<keyword evidence="2" id="KW-1185">Reference proteome</keyword>
<gene>
    <name evidence="1" type="ORF">SAMN02949497_3680</name>
</gene>
<name>A0A1Y6D123_9GAMM</name>
<evidence type="ECO:0000313" key="2">
    <source>
        <dbReference type="Proteomes" id="UP000192923"/>
    </source>
</evidence>
<dbReference type="Proteomes" id="UP000192923">
    <property type="component" value="Unassembled WGS sequence"/>
</dbReference>
<dbReference type="EMBL" id="FXAM01000001">
    <property type="protein sequence ID" value="SMF96286.1"/>
    <property type="molecule type" value="Genomic_DNA"/>
</dbReference>
<sequence length="251" mass="28575">MHTQILACLDQIEHEHGVRILYAAESGSRAWGFASPDSDYDVRFVYLRPLEDYLSIAAQRDVIEVPIDRLLDVNGWDIRKALALFRKSNAPLYEWLQSPIVYRRDARCCEAWTALMPDYFSRRAGCHHYLSMARNAYEHQLQGTRVRLKHYFYALRPLLAAAWIVERGGVPPMEFASLRDQVADAAVQTAIDALLDLKRNADERAETAPVPVLQDFIARRLAAYPQDSAALAPHSGAEEPLNRLFRSLLLP</sequence>
<dbReference type="RefSeq" id="WP_085215184.1">
    <property type="nucleotide sequence ID" value="NZ_FXAM01000001.1"/>
</dbReference>
<dbReference type="AlphaFoldDB" id="A0A1Y6D123"/>
<protein>
    <recommendedName>
        <fullName evidence="3">Nucleotidyltransferase</fullName>
    </recommendedName>
</protein>
<dbReference type="STRING" id="1760988.SAMN02949497_3680"/>
<dbReference type="InterPro" id="IPR018775">
    <property type="entry name" value="RlaP"/>
</dbReference>
<evidence type="ECO:0008006" key="3">
    <source>
        <dbReference type="Google" id="ProtNLM"/>
    </source>
</evidence>
<organism evidence="1 2">
    <name type="scientific">Methylomagnum ishizawai</name>
    <dbReference type="NCBI Taxonomy" id="1760988"/>
    <lineage>
        <taxon>Bacteria</taxon>
        <taxon>Pseudomonadati</taxon>
        <taxon>Pseudomonadota</taxon>
        <taxon>Gammaproteobacteria</taxon>
        <taxon>Methylococcales</taxon>
        <taxon>Methylococcaceae</taxon>
        <taxon>Methylomagnum</taxon>
    </lineage>
</organism>
<dbReference type="PANTHER" id="PTHR34817:SF2">
    <property type="entry name" value="NUCLEOTIDYLTRANSFERASE"/>
    <property type="match status" value="1"/>
</dbReference>
<proteinExistence type="predicted"/>
<evidence type="ECO:0000313" key="1">
    <source>
        <dbReference type="EMBL" id="SMF96286.1"/>
    </source>
</evidence>
<dbReference type="PANTHER" id="PTHR34817">
    <property type="entry name" value="NUCLEOTIDYLTRANSFERASE"/>
    <property type="match status" value="1"/>
</dbReference>
<dbReference type="Pfam" id="PF10127">
    <property type="entry name" value="RlaP"/>
    <property type="match status" value="1"/>
</dbReference>
<dbReference type="OrthoDB" id="9796845at2"/>
<reference evidence="1 2" key="1">
    <citation type="submission" date="2016-12" db="EMBL/GenBank/DDBJ databases">
        <authorList>
            <person name="Song W.-J."/>
            <person name="Kurnit D.M."/>
        </authorList>
    </citation>
    <scope>NUCLEOTIDE SEQUENCE [LARGE SCALE GENOMIC DNA]</scope>
    <source>
        <strain evidence="1 2">175</strain>
    </source>
</reference>